<dbReference type="PANTHER" id="PTHR11814">
    <property type="entry name" value="SULFATE TRANSPORTER"/>
    <property type="match status" value="1"/>
</dbReference>
<keyword evidence="8" id="KW-1185">Reference proteome</keyword>
<dbReference type="RefSeq" id="WP_127111202.1">
    <property type="nucleotide sequence ID" value="NZ_RZGR01000011.1"/>
</dbReference>
<dbReference type="Gene3D" id="3.30.750.24">
    <property type="entry name" value="STAS domain"/>
    <property type="match status" value="1"/>
</dbReference>
<dbReference type="AlphaFoldDB" id="A0A433JKA4"/>
<dbReference type="Pfam" id="PF01740">
    <property type="entry name" value="STAS"/>
    <property type="match status" value="1"/>
</dbReference>
<evidence type="ECO:0000313" key="7">
    <source>
        <dbReference type="EMBL" id="RUQ88663.1"/>
    </source>
</evidence>
<dbReference type="EMBL" id="RZGR01000011">
    <property type="protein sequence ID" value="RUQ88663.1"/>
    <property type="molecule type" value="Genomic_DNA"/>
</dbReference>
<evidence type="ECO:0000256" key="3">
    <source>
        <dbReference type="ARBA" id="ARBA00022989"/>
    </source>
</evidence>
<gene>
    <name evidence="7" type="ORF">EKM59_04965</name>
</gene>
<feature type="transmembrane region" description="Helical" evidence="5">
    <location>
        <begin position="113"/>
        <end position="134"/>
    </location>
</feature>
<dbReference type="InterPro" id="IPR011547">
    <property type="entry name" value="SLC26A/SulP_dom"/>
</dbReference>
<evidence type="ECO:0000256" key="1">
    <source>
        <dbReference type="ARBA" id="ARBA00004141"/>
    </source>
</evidence>
<evidence type="ECO:0000256" key="4">
    <source>
        <dbReference type="ARBA" id="ARBA00023136"/>
    </source>
</evidence>
<evidence type="ECO:0000313" key="8">
    <source>
        <dbReference type="Proteomes" id="UP000288012"/>
    </source>
</evidence>
<feature type="transmembrane region" description="Helical" evidence="5">
    <location>
        <begin position="218"/>
        <end position="236"/>
    </location>
</feature>
<dbReference type="InterPro" id="IPR001902">
    <property type="entry name" value="SLC26A/SulP_fam"/>
</dbReference>
<feature type="transmembrane region" description="Helical" evidence="5">
    <location>
        <begin position="471"/>
        <end position="489"/>
    </location>
</feature>
<comment type="caution">
    <text evidence="7">The sequence shown here is derived from an EMBL/GenBank/DDBJ whole genome shotgun (WGS) entry which is preliminary data.</text>
</comment>
<proteinExistence type="predicted"/>
<reference evidence="7 8" key="1">
    <citation type="submission" date="2018-12" db="EMBL/GenBank/DDBJ databases">
        <title>Legionella sp,whole genome shotgun sequence.</title>
        <authorList>
            <person name="Wu H."/>
        </authorList>
    </citation>
    <scope>NUCLEOTIDE SEQUENCE [LARGE SCALE GENOMIC DNA]</scope>
    <source>
        <strain evidence="8">km714</strain>
    </source>
</reference>
<dbReference type="InterPro" id="IPR036513">
    <property type="entry name" value="STAS_dom_sf"/>
</dbReference>
<feature type="domain" description="STAS" evidence="6">
    <location>
        <begin position="596"/>
        <end position="700"/>
    </location>
</feature>
<protein>
    <submittedName>
        <fullName evidence="7">STAS domain-containing protein</fullName>
    </submittedName>
</protein>
<accession>A0A433JKA4</accession>
<dbReference type="Pfam" id="PF00916">
    <property type="entry name" value="Sulfate_transp"/>
    <property type="match status" value="2"/>
</dbReference>
<evidence type="ECO:0000256" key="5">
    <source>
        <dbReference type="SAM" id="Phobius"/>
    </source>
</evidence>
<comment type="subcellular location">
    <subcellularLocation>
        <location evidence="1">Membrane</location>
        <topology evidence="1">Multi-pass membrane protein</topology>
    </subcellularLocation>
</comment>
<feature type="transmembrane region" description="Helical" evidence="5">
    <location>
        <begin position="146"/>
        <end position="173"/>
    </location>
</feature>
<feature type="transmembrane region" description="Helical" evidence="5">
    <location>
        <begin position="30"/>
        <end position="49"/>
    </location>
</feature>
<dbReference type="GO" id="GO:0055085">
    <property type="term" value="P:transmembrane transport"/>
    <property type="evidence" value="ECO:0007669"/>
    <property type="project" value="InterPro"/>
</dbReference>
<feature type="transmembrane region" description="Helical" evidence="5">
    <location>
        <begin position="193"/>
        <end position="211"/>
    </location>
</feature>
<keyword evidence="3 5" id="KW-1133">Transmembrane helix</keyword>
<keyword evidence="2 5" id="KW-0812">Transmembrane</keyword>
<organism evidence="7 8">
    <name type="scientific">Legionella septentrionalis</name>
    <dbReference type="NCBI Taxonomy" id="2498109"/>
    <lineage>
        <taxon>Bacteria</taxon>
        <taxon>Pseudomonadati</taxon>
        <taxon>Pseudomonadota</taxon>
        <taxon>Gammaproteobacteria</taxon>
        <taxon>Legionellales</taxon>
        <taxon>Legionellaceae</taxon>
        <taxon>Legionella</taxon>
    </lineage>
</organism>
<feature type="transmembrane region" description="Helical" evidence="5">
    <location>
        <begin position="61"/>
        <end position="80"/>
    </location>
</feature>
<evidence type="ECO:0000259" key="6">
    <source>
        <dbReference type="PROSITE" id="PS50801"/>
    </source>
</evidence>
<dbReference type="SUPFAM" id="SSF52091">
    <property type="entry name" value="SpoIIaa-like"/>
    <property type="match status" value="1"/>
</dbReference>
<dbReference type="Proteomes" id="UP000288012">
    <property type="component" value="Unassembled WGS sequence"/>
</dbReference>
<dbReference type="CDD" id="cd07042">
    <property type="entry name" value="STAS_SulP_like_sulfate_transporter"/>
    <property type="match status" value="1"/>
</dbReference>
<dbReference type="PROSITE" id="PS50801">
    <property type="entry name" value="STAS"/>
    <property type="match status" value="1"/>
</dbReference>
<keyword evidence="4 5" id="KW-0472">Membrane</keyword>
<evidence type="ECO:0000256" key="2">
    <source>
        <dbReference type="ARBA" id="ARBA00022692"/>
    </source>
</evidence>
<sequence>MQALKAYLTHWQNTLKPFFPFLEWLPELKYWATVRADLIAGLTVAMLLIPQAMAYAHLAGLPVHMGLYAAFIPPMVAALFGSSRSLSTGPVPVASLLTAVALQPLAAADTPEYVQYVLLLAFLAGAIQLALSLLRFGIVVNFISYPVILGFINAVAIIIASMQLGNLFGVYAVTAPRYYQTVWQVLEDAAVNTHWPTVGIAVLAFIIILGGRRLWPNWPHTIMAVVITTIVAWLIGYEKVETVRTNQILNLPVQQMLDNYHNFPREIKLQLEKVDKTQDVVDTTIKTAGKDAEETDRAINEASQAQWQLERLIARHNYEVGELNRLRFRRLLTRDKQVVFYVEEQMTPIGDVDPHEWRIAHLSLDNKIKLQSGGAVIGTIPQGLPSFKPIDFDWDIVSRLFMSALVIALVGFTEAITIAKRIATESRQRIDINQELFGQGLAKCIGSFFQSMPVSGGFTRTAVNFYSGARTGFASIVAGLVVMIVLLWLTPLFYYLPYATLAAVIMVGALGLLDIKEMLRIWRVSRYEGMVAVATFLLTLVLAPRLAHAVLLGTLLALGAYLYETMRPRFTELTRNAEGELVEVGEEHSEKTCYLISLLRFNGSLYFANAAYFEDKILKLISEKQKLRYIILDCVSMNKLDASGLQTLQSVSERLEEGGIELWFTRVRQPVLAVLRRGGLYHVLGAHHFYKNNEQALQKLAEHLGDKHMKTCPLALNTHKR</sequence>
<dbReference type="InterPro" id="IPR002645">
    <property type="entry name" value="STAS_dom"/>
</dbReference>
<name>A0A433JKA4_9GAMM</name>
<dbReference type="GO" id="GO:0016020">
    <property type="term" value="C:membrane"/>
    <property type="evidence" value="ECO:0007669"/>
    <property type="project" value="UniProtKB-SubCell"/>
</dbReference>
<feature type="transmembrane region" description="Helical" evidence="5">
    <location>
        <begin position="495"/>
        <end position="515"/>
    </location>
</feature>